<dbReference type="Pfam" id="PF07022">
    <property type="entry name" value="Phage_CI_repr"/>
    <property type="match status" value="1"/>
</dbReference>
<dbReference type="Gene3D" id="2.10.109.10">
    <property type="entry name" value="Umud Fragment, subunit A"/>
    <property type="match status" value="1"/>
</dbReference>
<protein>
    <submittedName>
        <fullName evidence="6">Bacteriophage CI repressor helix-turn-helix domain</fullName>
    </submittedName>
</protein>
<evidence type="ECO:0000313" key="6">
    <source>
        <dbReference type="EMBL" id="SSY81068.1"/>
    </source>
</evidence>
<proteinExistence type="predicted"/>
<dbReference type="Gene3D" id="1.10.260.40">
    <property type="entry name" value="lambda repressor-like DNA-binding domains"/>
    <property type="match status" value="1"/>
</dbReference>
<name>A0A376BW90_9NEIS</name>
<dbReference type="SMART" id="SM00530">
    <property type="entry name" value="HTH_XRE"/>
    <property type="match status" value="1"/>
</dbReference>
<evidence type="ECO:0000256" key="3">
    <source>
        <dbReference type="ARBA" id="ARBA00023163"/>
    </source>
</evidence>
<dbReference type="InterPro" id="IPR039418">
    <property type="entry name" value="LexA-like"/>
</dbReference>
<feature type="domain" description="HTH cro/C1-type" evidence="5">
    <location>
        <begin position="8"/>
        <end position="63"/>
    </location>
</feature>
<accession>A0A376BW90</accession>
<dbReference type="CDD" id="cd00093">
    <property type="entry name" value="HTH_XRE"/>
    <property type="match status" value="1"/>
</dbReference>
<evidence type="ECO:0000259" key="5">
    <source>
        <dbReference type="PROSITE" id="PS50943"/>
    </source>
</evidence>
<keyword evidence="1" id="KW-0805">Transcription regulation</keyword>
<dbReference type="InterPro" id="IPR010982">
    <property type="entry name" value="Lambda_DNA-bd_dom_sf"/>
</dbReference>
<keyword evidence="2" id="KW-0238">DNA-binding</keyword>
<dbReference type="SUPFAM" id="SSF51306">
    <property type="entry name" value="LexA/Signal peptidase"/>
    <property type="match status" value="1"/>
</dbReference>
<evidence type="ECO:0000256" key="1">
    <source>
        <dbReference type="ARBA" id="ARBA00023015"/>
    </source>
</evidence>
<feature type="compositionally biased region" description="Polar residues" evidence="4">
    <location>
        <begin position="76"/>
        <end position="85"/>
    </location>
</feature>
<keyword evidence="3" id="KW-0804">Transcription</keyword>
<keyword evidence="7" id="KW-1185">Reference proteome</keyword>
<dbReference type="SUPFAM" id="SSF47413">
    <property type="entry name" value="lambda repressor-like DNA-binding domains"/>
    <property type="match status" value="1"/>
</dbReference>
<dbReference type="InterPro" id="IPR036286">
    <property type="entry name" value="LexA/Signal_pep-like_sf"/>
</dbReference>
<organism evidence="6 7">
    <name type="scientific">Alysiella crassa</name>
    <dbReference type="NCBI Taxonomy" id="153491"/>
    <lineage>
        <taxon>Bacteria</taxon>
        <taxon>Pseudomonadati</taxon>
        <taxon>Pseudomonadota</taxon>
        <taxon>Betaproteobacteria</taxon>
        <taxon>Neisseriales</taxon>
        <taxon>Neisseriaceae</taxon>
        <taxon>Alysiella</taxon>
    </lineage>
</organism>
<dbReference type="PROSITE" id="PS50943">
    <property type="entry name" value="HTH_CROC1"/>
    <property type="match status" value="1"/>
</dbReference>
<dbReference type="AlphaFoldDB" id="A0A376BW90"/>
<sequence>MTTLKERLEEVMQEHGLKTQQQLAEFAGVSKGLVGQWFKGDTGLGAKPLLAFETKTNFSTRWLVEGKGDKYRNEPNHSGSNVGEQSTHHFFQENSKPAHSGSLKNLIMPDESFTPTIPQGSELICDSSQTQIIDGKIYQIQIGDLLFIRRVFRQISGCLKLLCDNGAFEETLIEAEKVHIIGRITAWTIQD</sequence>
<dbReference type="STRING" id="1120980.GCA_000745955_02377"/>
<dbReference type="PANTHER" id="PTHR40661">
    <property type="match status" value="1"/>
</dbReference>
<dbReference type="Pfam" id="PF00717">
    <property type="entry name" value="Peptidase_S24"/>
    <property type="match status" value="1"/>
</dbReference>
<evidence type="ECO:0000313" key="7">
    <source>
        <dbReference type="Proteomes" id="UP000254209"/>
    </source>
</evidence>
<dbReference type="GO" id="GO:0045892">
    <property type="term" value="P:negative regulation of DNA-templated transcription"/>
    <property type="evidence" value="ECO:0007669"/>
    <property type="project" value="InterPro"/>
</dbReference>
<gene>
    <name evidence="6" type="ORF">NCTC10283_02633</name>
</gene>
<dbReference type="InterPro" id="IPR015927">
    <property type="entry name" value="Peptidase_S24_S26A/B/C"/>
</dbReference>
<evidence type="ECO:0000256" key="2">
    <source>
        <dbReference type="ARBA" id="ARBA00023125"/>
    </source>
</evidence>
<dbReference type="PANTHER" id="PTHR40661:SF3">
    <property type="entry name" value="FELS-1 PROPHAGE TRANSCRIPTIONAL REGULATOR"/>
    <property type="match status" value="1"/>
</dbReference>
<dbReference type="Proteomes" id="UP000254209">
    <property type="component" value="Unassembled WGS sequence"/>
</dbReference>
<dbReference type="GO" id="GO:0003677">
    <property type="term" value="F:DNA binding"/>
    <property type="evidence" value="ECO:0007669"/>
    <property type="project" value="UniProtKB-KW"/>
</dbReference>
<dbReference type="InterPro" id="IPR010744">
    <property type="entry name" value="Phage_CI_N"/>
</dbReference>
<feature type="region of interest" description="Disordered" evidence="4">
    <location>
        <begin position="69"/>
        <end position="104"/>
    </location>
</feature>
<dbReference type="EMBL" id="UFSO01000003">
    <property type="protein sequence ID" value="SSY81068.1"/>
    <property type="molecule type" value="Genomic_DNA"/>
</dbReference>
<dbReference type="InterPro" id="IPR001387">
    <property type="entry name" value="Cro/C1-type_HTH"/>
</dbReference>
<reference evidence="6 7" key="1">
    <citation type="submission" date="2018-06" db="EMBL/GenBank/DDBJ databases">
        <authorList>
            <consortium name="Pathogen Informatics"/>
            <person name="Doyle S."/>
        </authorList>
    </citation>
    <scope>NUCLEOTIDE SEQUENCE [LARGE SCALE GENOMIC DNA]</scope>
    <source>
        <strain evidence="6 7">NCTC10283</strain>
    </source>
</reference>
<dbReference type="RefSeq" id="WP_034295304.1">
    <property type="nucleotide sequence ID" value="NZ_CP091519.2"/>
</dbReference>
<dbReference type="CDD" id="cd06529">
    <property type="entry name" value="S24_LexA-like"/>
    <property type="match status" value="1"/>
</dbReference>
<dbReference type="OrthoDB" id="8613988at2"/>
<evidence type="ECO:0000256" key="4">
    <source>
        <dbReference type="SAM" id="MobiDB-lite"/>
    </source>
</evidence>